<feature type="region of interest" description="Disordered" evidence="1">
    <location>
        <begin position="26"/>
        <end position="47"/>
    </location>
</feature>
<keyword evidence="3" id="KW-1185">Reference proteome</keyword>
<protein>
    <submittedName>
        <fullName evidence="2">Uncharacterized protein</fullName>
    </submittedName>
</protein>
<reference evidence="2 3" key="1">
    <citation type="submission" date="2024-07" db="EMBL/GenBank/DDBJ databases">
        <authorList>
            <person name="Lee S."/>
            <person name="Kang M."/>
        </authorList>
    </citation>
    <scope>NUCLEOTIDE SEQUENCE [LARGE SCALE GENOMIC DNA]</scope>
    <source>
        <strain evidence="2 3">DS6</strain>
    </source>
</reference>
<sequence length="225" mass="24508">MRARTVALASAGVVAAAVVGIGGGYAAGQLDDRGTPPTPTPSTLRAAEPLPAMPELPIAKDLPYNDDLDYPALAVGLPYVSTTVRGAGHSWRLLVPQGWKKYPGSGQDPAGTVRWRPQDEPTTGGYVLRVLPLQARDTPTERRDLLQEKFDTSYRDVHVVKIEPDSIWFAYRTGDNFRRFNYFAWVVADGETNAGFELSVAGRSADQDGLADLLDKVARSARRVR</sequence>
<evidence type="ECO:0000313" key="2">
    <source>
        <dbReference type="EMBL" id="MEX0426014.1"/>
    </source>
</evidence>
<dbReference type="EMBL" id="JBFPJR010000001">
    <property type="protein sequence ID" value="MEX0426014.1"/>
    <property type="molecule type" value="Genomic_DNA"/>
</dbReference>
<evidence type="ECO:0000256" key="1">
    <source>
        <dbReference type="SAM" id="MobiDB-lite"/>
    </source>
</evidence>
<dbReference type="RefSeq" id="WP_367990553.1">
    <property type="nucleotide sequence ID" value="NZ_JBFPJR010000001.1"/>
</dbReference>
<comment type="caution">
    <text evidence="2">The sequence shown here is derived from an EMBL/GenBank/DDBJ whole genome shotgun (WGS) entry which is preliminary data.</text>
</comment>
<accession>A0ABV3SWF6</accession>
<proteinExistence type="predicted"/>
<name>A0ABV3SWF6_9ACTN</name>
<gene>
    <name evidence="2" type="ORF">AB3X52_00155</name>
</gene>
<evidence type="ECO:0000313" key="3">
    <source>
        <dbReference type="Proteomes" id="UP001556631"/>
    </source>
</evidence>
<organism evidence="2 3">
    <name type="scientific">Nocardioides eburneus</name>
    <dbReference type="NCBI Taxonomy" id="3231482"/>
    <lineage>
        <taxon>Bacteria</taxon>
        <taxon>Bacillati</taxon>
        <taxon>Actinomycetota</taxon>
        <taxon>Actinomycetes</taxon>
        <taxon>Propionibacteriales</taxon>
        <taxon>Nocardioidaceae</taxon>
        <taxon>Nocardioides</taxon>
    </lineage>
</organism>
<dbReference type="Proteomes" id="UP001556631">
    <property type="component" value="Unassembled WGS sequence"/>
</dbReference>